<dbReference type="GO" id="GO:0016829">
    <property type="term" value="F:lyase activity"/>
    <property type="evidence" value="ECO:0007669"/>
    <property type="project" value="UniProtKB-KW"/>
</dbReference>
<dbReference type="InterPro" id="IPR004360">
    <property type="entry name" value="Glyas_Fos-R_dOase_dom"/>
</dbReference>
<evidence type="ECO:0000313" key="4">
    <source>
        <dbReference type="Proteomes" id="UP000582016"/>
    </source>
</evidence>
<reference evidence="3 4" key="1">
    <citation type="submission" date="2020-05" db="EMBL/GenBank/DDBJ databases">
        <title>Identification and distribution of gene clusters putatively required for synthesis of sphingolipid metabolism inhibitors in phylogenetically diverse species of the filamentous fungus Fusarium.</title>
        <authorList>
            <person name="Kim H.-S."/>
            <person name="Busman M."/>
            <person name="Brown D.W."/>
            <person name="Divon H."/>
            <person name="Uhlig S."/>
            <person name="Proctor R.H."/>
        </authorList>
    </citation>
    <scope>NUCLEOTIDE SEQUENCE [LARGE SCALE GENOMIC DNA]</scope>
    <source>
        <strain evidence="3 4">NRRL 13617</strain>
    </source>
</reference>
<feature type="domain" description="VOC" evidence="2">
    <location>
        <begin position="42"/>
        <end position="223"/>
    </location>
</feature>
<dbReference type="InterPro" id="IPR029068">
    <property type="entry name" value="Glyas_Bleomycin-R_OHBP_Dase"/>
</dbReference>
<dbReference type="Gene3D" id="3.10.180.10">
    <property type="entry name" value="2,3-Dihydroxybiphenyl 1,2-Dioxygenase, domain 1"/>
    <property type="match status" value="1"/>
</dbReference>
<dbReference type="Proteomes" id="UP000582016">
    <property type="component" value="Unassembled WGS sequence"/>
</dbReference>
<dbReference type="EMBL" id="JAAOAQ010000233">
    <property type="protein sequence ID" value="KAF5560474.1"/>
    <property type="molecule type" value="Genomic_DNA"/>
</dbReference>
<keyword evidence="4" id="KW-1185">Reference proteome</keyword>
<dbReference type="Pfam" id="PF00903">
    <property type="entry name" value="Glyoxalase"/>
    <property type="match status" value="1"/>
</dbReference>
<proteinExistence type="predicted"/>
<accession>A0A8H5JRM5</accession>
<dbReference type="InterPro" id="IPR037523">
    <property type="entry name" value="VOC_core"/>
</dbReference>
<evidence type="ECO:0000256" key="1">
    <source>
        <dbReference type="SAM" id="MobiDB-lite"/>
    </source>
</evidence>
<comment type="caution">
    <text evidence="3">The sequence shown here is derived from an EMBL/GenBank/DDBJ whole genome shotgun (WGS) entry which is preliminary data.</text>
</comment>
<keyword evidence="3" id="KW-0456">Lyase</keyword>
<feature type="region of interest" description="Disordered" evidence="1">
    <location>
        <begin position="1"/>
        <end position="31"/>
    </location>
</feature>
<dbReference type="PANTHER" id="PTHR10374">
    <property type="entry name" value="LACTOYLGLUTATHIONE LYASE GLYOXALASE I"/>
    <property type="match status" value="1"/>
</dbReference>
<dbReference type="SUPFAM" id="SSF54593">
    <property type="entry name" value="Glyoxalase/Bleomycin resistance protein/Dihydroxybiphenyl dioxygenase"/>
    <property type="match status" value="1"/>
</dbReference>
<sequence length="226" mass="25302">MSQGTANSFGKLPDQPAPGVFHPGGHYDDPSLLETDPTVGYKLNHMMMRIRDPKSTLHFYIDLMGMRTVWNMNTGPFTIYYLAYPSSELDRRDLESWSQTTSQLNVLLHKTGLLELKHIHGSEKPVEEGGYEISNGNHPPYLGFGHLGFTVPDVKAAVDRLRESGVRVVKDLGFDGRESIPLTEWERERGVGVDEMVASYKNTLKEVAHVADPNGYIVKLIPQHLG</sequence>
<dbReference type="PROSITE" id="PS51819">
    <property type="entry name" value="VOC"/>
    <property type="match status" value="1"/>
</dbReference>
<name>A0A8H5JRM5_9HYPO</name>
<organism evidence="3 4">
    <name type="scientific">Fusarium phyllophilum</name>
    <dbReference type="NCBI Taxonomy" id="47803"/>
    <lineage>
        <taxon>Eukaryota</taxon>
        <taxon>Fungi</taxon>
        <taxon>Dikarya</taxon>
        <taxon>Ascomycota</taxon>
        <taxon>Pezizomycotina</taxon>
        <taxon>Sordariomycetes</taxon>
        <taxon>Hypocreomycetidae</taxon>
        <taxon>Hypocreales</taxon>
        <taxon>Nectriaceae</taxon>
        <taxon>Fusarium</taxon>
        <taxon>Fusarium fujikuroi species complex</taxon>
    </lineage>
</organism>
<dbReference type="OrthoDB" id="16820at2759"/>
<evidence type="ECO:0000313" key="3">
    <source>
        <dbReference type="EMBL" id="KAF5560474.1"/>
    </source>
</evidence>
<protein>
    <submittedName>
        <fullName evidence="3">Lactoylglutathione lyase</fullName>
    </submittedName>
</protein>
<evidence type="ECO:0000259" key="2">
    <source>
        <dbReference type="PROSITE" id="PS51819"/>
    </source>
</evidence>
<dbReference type="PANTHER" id="PTHR10374:SF19">
    <property type="entry name" value="LYASE (GLO1), PUTATIVE (AFU_ORTHOLOGUE AFUA_2G13550)-RELATED"/>
    <property type="match status" value="1"/>
</dbReference>
<gene>
    <name evidence="3" type="ORF">FPHYL_6617</name>
</gene>
<dbReference type="AlphaFoldDB" id="A0A8H5JRM5"/>